<organism evidence="1 2">
    <name type="scientific">Mauremys mutica</name>
    <name type="common">yellowpond turtle</name>
    <dbReference type="NCBI Taxonomy" id="74926"/>
    <lineage>
        <taxon>Eukaryota</taxon>
        <taxon>Metazoa</taxon>
        <taxon>Chordata</taxon>
        <taxon>Craniata</taxon>
        <taxon>Vertebrata</taxon>
        <taxon>Euteleostomi</taxon>
        <taxon>Archelosauria</taxon>
        <taxon>Testudinata</taxon>
        <taxon>Testudines</taxon>
        <taxon>Cryptodira</taxon>
        <taxon>Durocryptodira</taxon>
        <taxon>Testudinoidea</taxon>
        <taxon>Geoemydidae</taxon>
        <taxon>Geoemydinae</taxon>
        <taxon>Mauremys</taxon>
    </lineage>
</organism>
<sequence>MIPGPFSSNVLLPLHCERESRLNSYKSKEKRNEAEIKENERTKSFLMARKLGGQLASSSSSSLCILLGFFIRFGEKVDAKKNVQFSEAGVQSQTPNVAFRTVFPLLPLESTVIGKVVVETDQHFDTSCFRGGENVEMFNVLIEIFCNFSCHNFFFVLEKLLLHIPIRDKSRCRNGPVQGKRCS</sequence>
<keyword evidence="2" id="KW-1185">Reference proteome</keyword>
<evidence type="ECO:0000313" key="1">
    <source>
        <dbReference type="EMBL" id="KAH1179978.1"/>
    </source>
</evidence>
<proteinExistence type="predicted"/>
<dbReference type="Proteomes" id="UP000827986">
    <property type="component" value="Unassembled WGS sequence"/>
</dbReference>
<gene>
    <name evidence="1" type="ORF">KIL84_006028</name>
</gene>
<name>A0A9D3XII8_9SAUR</name>
<dbReference type="AlphaFoldDB" id="A0A9D3XII8"/>
<protein>
    <submittedName>
        <fullName evidence="1">Uncharacterized protein</fullName>
    </submittedName>
</protein>
<comment type="caution">
    <text evidence="1">The sequence shown here is derived from an EMBL/GenBank/DDBJ whole genome shotgun (WGS) entry which is preliminary data.</text>
</comment>
<evidence type="ECO:0000313" key="2">
    <source>
        <dbReference type="Proteomes" id="UP000827986"/>
    </source>
</evidence>
<dbReference type="EMBL" id="JAHDVG010000471">
    <property type="protein sequence ID" value="KAH1179978.1"/>
    <property type="molecule type" value="Genomic_DNA"/>
</dbReference>
<accession>A0A9D3XII8</accession>
<reference evidence="1" key="1">
    <citation type="submission" date="2021-09" db="EMBL/GenBank/DDBJ databases">
        <title>The genome of Mauremys mutica provides insights into the evolution of semi-aquatic lifestyle.</title>
        <authorList>
            <person name="Gong S."/>
            <person name="Gao Y."/>
        </authorList>
    </citation>
    <scope>NUCLEOTIDE SEQUENCE</scope>
    <source>
        <strain evidence="1">MM-2020</strain>
        <tissue evidence="1">Muscle</tissue>
    </source>
</reference>